<dbReference type="PANTHER" id="PTHR36452">
    <property type="entry name" value="CHROMOSOME 12, WHOLE GENOME SHOTGUN SEQUENCE"/>
    <property type="match status" value="1"/>
</dbReference>
<evidence type="ECO:0000313" key="3">
    <source>
        <dbReference type="Proteomes" id="UP000433876"/>
    </source>
</evidence>
<dbReference type="EMBL" id="NMPR01000044">
    <property type="protein sequence ID" value="KAA8633023.1"/>
    <property type="molecule type" value="Genomic_DNA"/>
</dbReference>
<dbReference type="VEuPathDB" id="FungiDB:SMAC_03482"/>
<dbReference type="OMA" id="GVMEPFV"/>
<feature type="compositionally biased region" description="Basic residues" evidence="1">
    <location>
        <begin position="305"/>
        <end position="329"/>
    </location>
</feature>
<feature type="compositionally biased region" description="Acidic residues" evidence="1">
    <location>
        <begin position="85"/>
        <end position="97"/>
    </location>
</feature>
<reference evidence="2 3" key="1">
    <citation type="submission" date="2017-07" db="EMBL/GenBank/DDBJ databases">
        <title>Genome sequence of the Sordaria macrospora wild type strain R19027.</title>
        <authorList>
            <person name="Nowrousian M."/>
            <person name="Teichert I."/>
            <person name="Kueck U."/>
        </authorList>
    </citation>
    <scope>NUCLEOTIDE SEQUENCE [LARGE SCALE GENOMIC DNA]</scope>
    <source>
        <strain evidence="2 3">R19027</strain>
        <tissue evidence="2">Mycelium</tissue>
    </source>
</reference>
<dbReference type="InterPro" id="IPR012808">
    <property type="entry name" value="CHP02453"/>
</dbReference>
<feature type="region of interest" description="Disordered" evidence="1">
    <location>
        <begin position="1"/>
        <end position="127"/>
    </location>
</feature>
<feature type="compositionally biased region" description="Basic and acidic residues" evidence="1">
    <location>
        <begin position="98"/>
        <end position="112"/>
    </location>
</feature>
<evidence type="ECO:0000256" key="1">
    <source>
        <dbReference type="SAM" id="MobiDB-lite"/>
    </source>
</evidence>
<evidence type="ECO:0000313" key="2">
    <source>
        <dbReference type="EMBL" id="KAA8633023.1"/>
    </source>
</evidence>
<feature type="region of interest" description="Disordered" evidence="1">
    <location>
        <begin position="302"/>
        <end position="349"/>
    </location>
</feature>
<dbReference type="Pfam" id="PF09365">
    <property type="entry name" value="DUF2461"/>
    <property type="match status" value="1"/>
</dbReference>
<sequence>MPPRKRKATAIAHDDDNSSRRRSTRVSSSSAKKSHYFEGDDDSESESPGASAAAKSKSNAKAKTKPTATKGQRGRPKKKAKVEADLDEDEDEDDEDVYKDSPDAEDAQHDDQEASEEDESDSASPKVTFIPIPKLRPLAGIPYTPSTIHPNTLLFLRDLRANNKRSWLKLHDAEYRRSLSDWESWAMSLTDSIVSSVDETIPELPFRDINFRIYRDIRFSKDPTPYKPHYSASWSRTGRKGPYACYYVHLEPGKCFVGGGLWHPDGPALGRLRSSIDERRERWRRVLMDGTFGEMFLGGAGEKKKGVKKGQKGQKGKGRGGKKGKGKGKKSGEEEEEEEEEEENDGLDEERAVIKAFCAANAGNALKTKPKGFNAEHRDIELLKLRNFTVGKKLPDSVFTSEDGQEQVLNVIRAMVPFVTHLNRIVMPDPGDDDDSEEEEA</sequence>
<accession>A0A8S8ZSK8</accession>
<dbReference type="AlphaFoldDB" id="A0A8S8ZSK8"/>
<proteinExistence type="predicted"/>
<dbReference type="Proteomes" id="UP000433876">
    <property type="component" value="Unassembled WGS sequence"/>
</dbReference>
<feature type="compositionally biased region" description="Acidic residues" evidence="1">
    <location>
        <begin position="333"/>
        <end position="348"/>
    </location>
</feature>
<organism evidence="2 3">
    <name type="scientific">Sordaria macrospora</name>
    <dbReference type="NCBI Taxonomy" id="5147"/>
    <lineage>
        <taxon>Eukaryota</taxon>
        <taxon>Fungi</taxon>
        <taxon>Dikarya</taxon>
        <taxon>Ascomycota</taxon>
        <taxon>Pezizomycotina</taxon>
        <taxon>Sordariomycetes</taxon>
        <taxon>Sordariomycetidae</taxon>
        <taxon>Sordariales</taxon>
        <taxon>Sordariaceae</taxon>
        <taxon>Sordaria</taxon>
    </lineage>
</organism>
<gene>
    <name evidence="2" type="ORF">SMACR_03482</name>
</gene>
<dbReference type="NCBIfam" id="TIGR02453">
    <property type="entry name" value="TIGR02453 family protein"/>
    <property type="match status" value="1"/>
</dbReference>
<name>A0A8S8ZSK8_SORMA</name>
<protein>
    <submittedName>
        <fullName evidence="2">Uncharacterized protein</fullName>
    </submittedName>
</protein>
<comment type="caution">
    <text evidence="2">The sequence shown here is derived from an EMBL/GenBank/DDBJ whole genome shotgun (WGS) entry which is preliminary data.</text>
</comment>
<feature type="compositionally biased region" description="Low complexity" evidence="1">
    <location>
        <begin position="46"/>
        <end position="57"/>
    </location>
</feature>
<dbReference type="PANTHER" id="PTHR36452:SF1">
    <property type="entry name" value="DUF2461 DOMAIN-CONTAINING PROTEIN"/>
    <property type="match status" value="1"/>
</dbReference>